<dbReference type="RefSeq" id="XP_002111679.1">
    <property type="nucleotide sequence ID" value="XM_002111643.1"/>
</dbReference>
<dbReference type="Gene3D" id="3.30.450.260">
    <property type="entry name" value="Haem NO binding associated domain"/>
    <property type="match status" value="1"/>
</dbReference>
<dbReference type="GO" id="GO:0005525">
    <property type="term" value="F:GTP binding"/>
    <property type="evidence" value="ECO:0007669"/>
    <property type="project" value="UniProtKB-KW"/>
</dbReference>
<dbReference type="InterPro" id="IPR024096">
    <property type="entry name" value="NO_sig/Golgi_transp_ligand-bd"/>
</dbReference>
<dbReference type="GO" id="GO:0070482">
    <property type="term" value="P:response to oxygen levels"/>
    <property type="evidence" value="ECO:0000318"/>
    <property type="project" value="GO_Central"/>
</dbReference>
<keyword evidence="7" id="KW-0141">cGMP biosynthesis</keyword>
<dbReference type="InterPro" id="IPR018297">
    <property type="entry name" value="A/G_cyclase_CS"/>
</dbReference>
<evidence type="ECO:0000256" key="8">
    <source>
        <dbReference type="RuleBase" id="RU000405"/>
    </source>
</evidence>
<dbReference type="PANTHER" id="PTHR45655:SF13">
    <property type="entry name" value="SOLUBLE GUANYLATE CYCLASE GCY-32-RELATED"/>
    <property type="match status" value="1"/>
</dbReference>
<dbReference type="GeneID" id="6753389"/>
<dbReference type="PROSITE" id="PS50125">
    <property type="entry name" value="GUANYLATE_CYCLASE_2"/>
    <property type="match status" value="1"/>
</dbReference>
<keyword evidence="12" id="KW-1185">Reference proteome</keyword>
<dbReference type="InterPro" id="IPR001054">
    <property type="entry name" value="A/G_cyclase"/>
</dbReference>
<dbReference type="HOGENOM" id="CLU_011614_4_0_1"/>
<dbReference type="InterPro" id="IPR029787">
    <property type="entry name" value="Nucleotide_cyclase"/>
</dbReference>
<evidence type="ECO:0000256" key="9">
    <source>
        <dbReference type="SAM" id="MobiDB-lite"/>
    </source>
</evidence>
<evidence type="ECO:0000256" key="4">
    <source>
        <dbReference type="ARBA" id="ARBA00022741"/>
    </source>
</evidence>
<dbReference type="PROSITE" id="PS00452">
    <property type="entry name" value="GUANYLATE_CYCLASE_1"/>
    <property type="match status" value="1"/>
</dbReference>
<dbReference type="InterPro" id="IPR011644">
    <property type="entry name" value="Heme_NO-bd"/>
</dbReference>
<dbReference type="STRING" id="10228.B3RTK0"/>
<evidence type="ECO:0000256" key="2">
    <source>
        <dbReference type="ARBA" id="ARBA00012202"/>
    </source>
</evidence>
<keyword evidence="3" id="KW-0963">Cytoplasm</keyword>
<gene>
    <name evidence="11" type="ORF">TRIADDRAFT_24043</name>
</gene>
<dbReference type="EMBL" id="DS985244">
    <property type="protein sequence ID" value="EDV25646.1"/>
    <property type="molecule type" value="Genomic_DNA"/>
</dbReference>
<dbReference type="PhylomeDB" id="B3RTK0"/>
<evidence type="ECO:0000313" key="12">
    <source>
        <dbReference type="Proteomes" id="UP000009022"/>
    </source>
</evidence>
<evidence type="ECO:0000259" key="10">
    <source>
        <dbReference type="PROSITE" id="PS50125"/>
    </source>
</evidence>
<evidence type="ECO:0000256" key="7">
    <source>
        <dbReference type="ARBA" id="ARBA00023293"/>
    </source>
</evidence>
<dbReference type="Pfam" id="PF07701">
    <property type="entry name" value="HNOBA"/>
    <property type="match status" value="2"/>
</dbReference>
<dbReference type="eggNOG" id="KOG4171">
    <property type="taxonomic scope" value="Eukaryota"/>
</dbReference>
<comment type="subcellular location">
    <subcellularLocation>
        <location evidence="1">Cytoplasm</location>
    </subcellularLocation>
</comment>
<dbReference type="GO" id="GO:0020037">
    <property type="term" value="F:heme binding"/>
    <property type="evidence" value="ECO:0007669"/>
    <property type="project" value="InterPro"/>
</dbReference>
<feature type="non-terminal residue" evidence="11">
    <location>
        <position position="1"/>
    </location>
</feature>
<dbReference type="AlphaFoldDB" id="B3RTK0"/>
<feature type="compositionally biased region" description="Basic residues" evidence="9">
    <location>
        <begin position="684"/>
        <end position="697"/>
    </location>
</feature>
<keyword evidence="4" id="KW-0547">Nucleotide-binding</keyword>
<keyword evidence="6 8" id="KW-0456">Lyase</keyword>
<dbReference type="PANTHER" id="PTHR45655">
    <property type="entry name" value="GUANYLATE CYCLASE SOLUBLE SUBUNIT BETA-2"/>
    <property type="match status" value="1"/>
</dbReference>
<dbReference type="CDD" id="cd07302">
    <property type="entry name" value="CHD"/>
    <property type="match status" value="1"/>
</dbReference>
<comment type="similarity">
    <text evidence="8">Belongs to the adenylyl cyclase class-4/guanylyl cyclase family.</text>
</comment>
<evidence type="ECO:0000256" key="1">
    <source>
        <dbReference type="ARBA" id="ARBA00004496"/>
    </source>
</evidence>
<dbReference type="CTD" id="6753389"/>
<dbReference type="OMA" id="KIHASHE"/>
<dbReference type="FunCoup" id="B3RTK0">
    <property type="interactions" value="75"/>
</dbReference>
<proteinExistence type="inferred from homology"/>
<dbReference type="Gene3D" id="6.10.250.780">
    <property type="match status" value="1"/>
</dbReference>
<reference evidence="11 12" key="1">
    <citation type="journal article" date="2008" name="Nature">
        <title>The Trichoplax genome and the nature of placozoans.</title>
        <authorList>
            <person name="Srivastava M."/>
            <person name="Begovic E."/>
            <person name="Chapman J."/>
            <person name="Putnam N.H."/>
            <person name="Hellsten U."/>
            <person name="Kawashima T."/>
            <person name="Kuo A."/>
            <person name="Mitros T."/>
            <person name="Salamov A."/>
            <person name="Carpenter M.L."/>
            <person name="Signorovitch A.Y."/>
            <person name="Moreno M.A."/>
            <person name="Kamm K."/>
            <person name="Grimwood J."/>
            <person name="Schmutz J."/>
            <person name="Shapiro H."/>
            <person name="Grigoriev I.V."/>
            <person name="Buss L.W."/>
            <person name="Schierwater B."/>
            <person name="Dellaporta S.L."/>
            <person name="Rokhsar D.S."/>
        </authorList>
    </citation>
    <scope>NUCLEOTIDE SEQUENCE [LARGE SCALE GENOMIC DNA]</scope>
    <source>
        <strain evidence="11 12">Grell-BS-1999</strain>
    </source>
</reference>
<evidence type="ECO:0000256" key="3">
    <source>
        <dbReference type="ARBA" id="ARBA00022490"/>
    </source>
</evidence>
<dbReference type="GO" id="GO:0004383">
    <property type="term" value="F:guanylate cyclase activity"/>
    <property type="evidence" value="ECO:0000318"/>
    <property type="project" value="GO_Central"/>
</dbReference>
<evidence type="ECO:0000256" key="6">
    <source>
        <dbReference type="ARBA" id="ARBA00023239"/>
    </source>
</evidence>
<dbReference type="Gene3D" id="3.90.1520.10">
    <property type="entry name" value="H-NOX domain"/>
    <property type="match status" value="1"/>
</dbReference>
<dbReference type="GO" id="GO:0019934">
    <property type="term" value="P:cGMP-mediated signaling"/>
    <property type="evidence" value="ECO:0000318"/>
    <property type="project" value="GO_Central"/>
</dbReference>
<dbReference type="InParanoid" id="B3RTK0"/>
<dbReference type="GO" id="GO:0008074">
    <property type="term" value="C:guanylate cyclase complex, soluble"/>
    <property type="evidence" value="ECO:0000318"/>
    <property type="project" value="GO_Central"/>
</dbReference>
<dbReference type="SMART" id="SM00044">
    <property type="entry name" value="CYCc"/>
    <property type="match status" value="1"/>
</dbReference>
<name>B3RTK0_TRIAD</name>
<protein>
    <recommendedName>
        <fullName evidence="2">guanylate cyclase</fullName>
        <ecNumber evidence="2">4.6.1.2</ecNumber>
    </recommendedName>
</protein>
<accession>B3RTK0</accession>
<dbReference type="EC" id="4.6.1.2" evidence="2"/>
<organism evidence="11 12">
    <name type="scientific">Trichoplax adhaerens</name>
    <name type="common">Trichoplax reptans</name>
    <dbReference type="NCBI Taxonomy" id="10228"/>
    <lineage>
        <taxon>Eukaryota</taxon>
        <taxon>Metazoa</taxon>
        <taxon>Placozoa</taxon>
        <taxon>Uniplacotomia</taxon>
        <taxon>Trichoplacea</taxon>
        <taxon>Trichoplacidae</taxon>
        <taxon>Trichoplax</taxon>
    </lineage>
</organism>
<dbReference type="InterPro" id="IPR042463">
    <property type="entry name" value="HNOB_dom_associated_sf"/>
</dbReference>
<dbReference type="SUPFAM" id="SSF111126">
    <property type="entry name" value="Ligand-binding domain in the NO signalling and Golgi transport"/>
    <property type="match status" value="1"/>
</dbReference>
<feature type="region of interest" description="Disordered" evidence="9">
    <location>
        <begin position="670"/>
        <end position="705"/>
    </location>
</feature>
<dbReference type="SUPFAM" id="SSF55073">
    <property type="entry name" value="Nucleotide cyclase"/>
    <property type="match status" value="1"/>
</dbReference>
<dbReference type="OrthoDB" id="6127067at2759"/>
<keyword evidence="5" id="KW-0342">GTP-binding</keyword>
<dbReference type="FunFam" id="3.30.450.260:FF:000002">
    <property type="entry name" value="guanylate cyclase soluble subunit alpha-2"/>
    <property type="match status" value="1"/>
</dbReference>
<dbReference type="Pfam" id="PF00211">
    <property type="entry name" value="Guanylate_cyc"/>
    <property type="match status" value="1"/>
</dbReference>
<dbReference type="InterPro" id="IPR038158">
    <property type="entry name" value="H-NOX_domain_sf"/>
</dbReference>
<dbReference type="InterPro" id="IPR011645">
    <property type="entry name" value="HNOB_dom_associated"/>
</dbReference>
<dbReference type="Gene3D" id="3.30.70.1230">
    <property type="entry name" value="Nucleotide cyclase"/>
    <property type="match status" value="1"/>
</dbReference>
<dbReference type="Proteomes" id="UP000009022">
    <property type="component" value="Unassembled WGS sequence"/>
</dbReference>
<dbReference type="FunFam" id="3.30.70.1230:FF:000007">
    <property type="entry name" value="Guanylate cyclase soluble subunit alpha-3"/>
    <property type="match status" value="1"/>
</dbReference>
<dbReference type="KEGG" id="tad:TRIADDRAFT_24043"/>
<feature type="domain" description="Guanylate cyclase" evidence="10">
    <location>
        <begin position="421"/>
        <end position="549"/>
    </location>
</feature>
<evidence type="ECO:0000256" key="5">
    <source>
        <dbReference type="ARBA" id="ARBA00023134"/>
    </source>
</evidence>
<dbReference type="Pfam" id="PF07700">
    <property type="entry name" value="HNOB"/>
    <property type="match status" value="1"/>
</dbReference>
<sequence>YGIINHIIQLLVEEKFGQEYWNDVKNRAGDIPETFIMKQNYDDKITYDLVRAIMDKTGMSIHQVFHAFGNFWVEWTERSNYIIMMRIIGPNLYAFLNNLNALHVHLSMTFSNMIPPEFYCERTDNPNIYRLHYHSNRKLLRGVASGIIERAAEVIFNLKLEIECIYDGIDEDRDTYRNYAILEIREIGLVEANKCIPSSISKENLSLSPQFLDRNDDSSEEFITGEIFCDTFPFHIIFDDEMTILRTGTSLSRKLRRLSSVIKPKVTDLFQCSTPPIRLNKSNIMTYINNNFTLQLRSDITDYYLNLKGQMIRLKHERFLFICSPVVDRLADLEKRGLYISDFPIHDHSRELMLLNEQRVAEFHVHKRLEETTAMLEKTSTALAKEKIKTDNLLHSMLPPTVAEKLREGHEVEAGEYEFVTVLFSDIVGFTSICSRCKPIDVVEFLNNLYTRFDQLTSHYKVYKVETIGDAYMVVSGVPDVTDAHAQNAIDMGLAMIEKSVYVCSPADGKQIQIRIGIHSGPVVAGVVGHKMPRYCLFGDTVNTASRMESHGVPGTVHISSATYELVKESDYKIQLRGDITIKGKGIMRTYFVLSGNQVEIKEVETVVNDTSNNHRGQIRSQQWLIVEEDTNDDDTQPSRKLNLERIASTQCDAGVQVNLEDENGLTMNSKALEANPPNNHGSRNNRRRTITGKNKARSSMCSLL</sequence>
<evidence type="ECO:0000313" key="11">
    <source>
        <dbReference type="EMBL" id="EDV25646.1"/>
    </source>
</evidence>